<dbReference type="EMBL" id="JAMDHA010000001">
    <property type="protein sequence ID" value="MDD1005915.1"/>
    <property type="molecule type" value="Genomic_DNA"/>
</dbReference>
<dbReference type="AlphaFoldDB" id="A0A9X4BWU7"/>
<accession>A0A9X4BWU7</accession>
<evidence type="ECO:0000256" key="1">
    <source>
        <dbReference type="SAM" id="Phobius"/>
    </source>
</evidence>
<comment type="caution">
    <text evidence="2">The sequence shown here is derived from an EMBL/GenBank/DDBJ whole genome shotgun (WGS) entry which is preliminary data.</text>
</comment>
<dbReference type="NCBIfam" id="TIGR02285">
    <property type="entry name" value="TIGR02285 family protein"/>
    <property type="match status" value="1"/>
</dbReference>
<feature type="transmembrane region" description="Helical" evidence="1">
    <location>
        <begin position="41"/>
        <end position="60"/>
    </location>
</feature>
<organism evidence="2 3">
    <name type="scientific">Pseudomonas shahriarae</name>
    <dbReference type="NCBI Taxonomy" id="2745512"/>
    <lineage>
        <taxon>Bacteria</taxon>
        <taxon>Pseudomonadati</taxon>
        <taxon>Pseudomonadota</taxon>
        <taxon>Gammaproteobacteria</taxon>
        <taxon>Pseudomonadales</taxon>
        <taxon>Pseudomonadaceae</taxon>
        <taxon>Pseudomonas</taxon>
    </lineage>
</organism>
<dbReference type="InterPro" id="IPR011972">
    <property type="entry name" value="CHP02285"/>
</dbReference>
<dbReference type="SUPFAM" id="SSF53850">
    <property type="entry name" value="Periplasmic binding protein-like II"/>
    <property type="match status" value="1"/>
</dbReference>
<keyword evidence="1" id="KW-1133">Transmembrane helix</keyword>
<dbReference type="Proteomes" id="UP001148185">
    <property type="component" value="Unassembled WGS sequence"/>
</dbReference>
<reference evidence="2 3" key="1">
    <citation type="submission" date="2022-05" db="EMBL/GenBank/DDBJ databases">
        <title>Novel Pseudomonas spp. Isolated from a Rainbow Trout Aquaculture Facility.</title>
        <authorList>
            <person name="Testerman T."/>
            <person name="Graf J."/>
        </authorList>
    </citation>
    <scope>NUCLEOTIDE SEQUENCE [LARGE SCALE GENOMIC DNA]</scope>
    <source>
        <strain evidence="2 3">ID1042</strain>
    </source>
</reference>
<gene>
    <name evidence="2" type="ORF">M5G27_00275</name>
</gene>
<sequence length="326" mass="37348">MRRYSTILATTRSRSPDCVKTEPFELKRLQISDAPNALHWWTWRLFGLLFLLALPAWAQAKPTLIWLLRDLPPLTIFEGPKKGQGVIDHLMPMLIAGMPQYEHTLMRVNRARGMQMLQNATFTCDPSLMWSKERAQWIAFSIPAFRAVSNGLVVRQKDHDVLAPFLVDGEVDLAALLANGEEKIGVVAGRSYGELVDNLLRQAPKDALTAHYGNDALNSLLLMQRLGRLQVVLGYWPEIRYQAQLAHIAEDELRFYPIRDNGKYLSGYIGCSDTPQGRQAITEINQLLRTLPHDLLNQRYADWLDPEMRTDYVEQARRFFEHQSAH</sequence>
<protein>
    <submittedName>
        <fullName evidence="2">TIGR02285 family protein</fullName>
    </submittedName>
</protein>
<evidence type="ECO:0000313" key="3">
    <source>
        <dbReference type="Proteomes" id="UP001148185"/>
    </source>
</evidence>
<keyword evidence="1" id="KW-0472">Membrane</keyword>
<evidence type="ECO:0000313" key="2">
    <source>
        <dbReference type="EMBL" id="MDD1005915.1"/>
    </source>
</evidence>
<keyword evidence="3" id="KW-1185">Reference proteome</keyword>
<name>A0A9X4BWU7_9PSED</name>
<proteinExistence type="predicted"/>
<keyword evidence="1" id="KW-0812">Transmembrane</keyword>